<gene>
    <name evidence="2" type="ORF">HNQ34_003140</name>
</gene>
<dbReference type="RefSeq" id="WP_183256053.1">
    <property type="nucleotide sequence ID" value="NZ_JACHEP010000026.1"/>
</dbReference>
<evidence type="ECO:0000259" key="1">
    <source>
        <dbReference type="Pfam" id="PF18154"/>
    </source>
</evidence>
<dbReference type="Pfam" id="PF18154">
    <property type="entry name" value="pPIWI_RE_REase"/>
    <property type="match status" value="1"/>
</dbReference>
<accession>A0A7W8MVW6</accession>
<dbReference type="Proteomes" id="UP000520011">
    <property type="component" value="Unassembled WGS sequence"/>
</dbReference>
<name>A0A7W8MVW6_9BACL</name>
<proteinExistence type="predicted"/>
<protein>
    <recommendedName>
        <fullName evidence="1">REase associating with pPIWI RE domain-containing protein</fullName>
    </recommendedName>
</protein>
<evidence type="ECO:0000313" key="3">
    <source>
        <dbReference type="Proteomes" id="UP000520011"/>
    </source>
</evidence>
<reference evidence="2 3" key="1">
    <citation type="submission" date="2020-08" db="EMBL/GenBank/DDBJ databases">
        <title>Genomic Encyclopedia of Type Strains, Phase IV (KMG-IV): sequencing the most valuable type-strain genomes for metagenomic binning, comparative biology and taxonomic classification.</title>
        <authorList>
            <person name="Goeker M."/>
        </authorList>
    </citation>
    <scope>NUCLEOTIDE SEQUENCE [LARGE SCALE GENOMIC DNA]</scope>
    <source>
        <strain evidence="2 3">DSM 16325</strain>
    </source>
</reference>
<feature type="domain" description="REase associating with pPIWI RE" evidence="1">
    <location>
        <begin position="252"/>
        <end position="365"/>
    </location>
</feature>
<organism evidence="2 3">
    <name type="scientific">Anoxybacteroides tepidamans</name>
    <dbReference type="NCBI Taxonomy" id="265948"/>
    <lineage>
        <taxon>Bacteria</taxon>
        <taxon>Bacillati</taxon>
        <taxon>Bacillota</taxon>
        <taxon>Bacilli</taxon>
        <taxon>Bacillales</taxon>
        <taxon>Anoxybacillaceae</taxon>
        <taxon>Anoxybacteroides</taxon>
    </lineage>
</organism>
<comment type="caution">
    <text evidence="2">The sequence shown here is derived from an EMBL/GenBank/DDBJ whole genome shotgun (WGS) entry which is preliminary data.</text>
</comment>
<dbReference type="InterPro" id="IPR040828">
    <property type="entry name" value="pPIWI_RE_REase"/>
</dbReference>
<dbReference type="AlphaFoldDB" id="A0A7W8MVW6"/>
<keyword evidence="3" id="KW-1185">Reference proteome</keyword>
<evidence type="ECO:0000313" key="2">
    <source>
        <dbReference type="EMBL" id="MBB5326022.1"/>
    </source>
</evidence>
<sequence>MHPLEEESYQQQVLKTVALLARGIQDFDRQYKEGTLEELPSAWKKASARLHLIGLKYGVAPGDLFPLTLDRQMKWLGTPLTTWPYPRFTELFSLEEDFTEPVLYDISVTDFCIMVAQEGVNPVLEQDTAEFIEMKRKMSEEEYRHLRTFLIQHPVVRVADTKILKKVKQFPSCSFQQLCNLFYERIPLTSVVPICPRCGWTLHQDVYGRYQCDTDKCQKLTRNWEGNIRFLEDSNSLLRVKRGIRRYIVDPGVSEIDLYNQLDKMRRNGGPFALELYPDKDEYDIAIKFQQGENWAIDVKDWATPHQLAFHVKPFSETTKYDRAFLIVPSYRGTKYVEKLKVLCRQEYTIMTDKDFVRYIKRIMEQEVSESASRI</sequence>
<dbReference type="EMBL" id="JACHEP010000026">
    <property type="protein sequence ID" value="MBB5326022.1"/>
    <property type="molecule type" value="Genomic_DNA"/>
</dbReference>